<dbReference type="InterPro" id="IPR004559">
    <property type="entry name" value="HemW-like"/>
</dbReference>
<dbReference type="Pfam" id="PF04055">
    <property type="entry name" value="Radical_SAM"/>
    <property type="match status" value="1"/>
</dbReference>
<dbReference type="CDD" id="cd01335">
    <property type="entry name" value="Radical_SAM"/>
    <property type="match status" value="1"/>
</dbReference>
<dbReference type="GO" id="GO:0004109">
    <property type="term" value="F:coproporphyrinogen oxidase activity"/>
    <property type="evidence" value="ECO:0007669"/>
    <property type="project" value="InterPro"/>
</dbReference>
<sequence>MIESETIREDKEVALYIHIPFCKQKCLYCDFPSFANKENLMLDYSKALASDIESCCSRSIKTIFIGGGTPTYLTLEAWNNIKKAIDRLKKTEDLEFTVEGNPGTFTKEKLKFLKEMGVNRLSIGLQCWQNNILKKLGRIHNVKDFIKSYEMARDIGFENINVDLMFGLPDQNIEQWEETLDKIVKLNPEHISCYSLIIEEGTPFYSMDQKGKLILPEEEIERKMYRYGIKFLKSKGYRQYEISNFSKPGKECKHNLVYWNLQEYIGCGSGAHSYIGNLRYRKSENIQEYIKNVKENKNLELDKHENSKEDNIEEFVFMGLRKISGISITEFNSRFGVDIYNIYPNVIKKYVDNGIIICEDDKLFLSKRGIEVSNSVMCDFILT</sequence>
<evidence type="ECO:0000256" key="9">
    <source>
        <dbReference type="RuleBase" id="RU364116"/>
    </source>
</evidence>
<dbReference type="AlphaFoldDB" id="A0A0E3MAG0"/>
<dbReference type="STRING" id="1548.CSCA_3538"/>
<dbReference type="InterPro" id="IPR013785">
    <property type="entry name" value="Aldolase_TIM"/>
</dbReference>
<dbReference type="NCBIfam" id="TIGR00539">
    <property type="entry name" value="hemN_rel"/>
    <property type="match status" value="1"/>
</dbReference>
<keyword evidence="4 9" id="KW-0949">S-adenosyl-L-methionine</keyword>
<gene>
    <name evidence="11" type="ORF">CSCA_3538</name>
</gene>
<dbReference type="GO" id="GO:0046872">
    <property type="term" value="F:metal ion binding"/>
    <property type="evidence" value="ECO:0007669"/>
    <property type="project" value="UniProtKB-UniRule"/>
</dbReference>
<dbReference type="InterPro" id="IPR058240">
    <property type="entry name" value="rSAM_sf"/>
</dbReference>
<comment type="subcellular location">
    <subcellularLocation>
        <location evidence="9">Cytoplasm</location>
    </subcellularLocation>
</comment>
<dbReference type="Pfam" id="PF06969">
    <property type="entry name" value="HemN_C"/>
    <property type="match status" value="1"/>
</dbReference>
<dbReference type="InterPro" id="IPR007197">
    <property type="entry name" value="rSAM"/>
</dbReference>
<dbReference type="InterPro" id="IPR034505">
    <property type="entry name" value="Coproporphyrinogen-III_oxidase"/>
</dbReference>
<reference evidence="11 12" key="1">
    <citation type="journal article" date="2015" name="J. Biotechnol.">
        <title>Complete genome sequence of a malodorant-producing acetogen, Clostridium scatologenes ATCC 25775(T).</title>
        <authorList>
            <person name="Zhu Z."/>
            <person name="Guo T."/>
            <person name="Zheng H."/>
            <person name="Song T."/>
            <person name="Ouyang P."/>
            <person name="Xie J."/>
        </authorList>
    </citation>
    <scope>NUCLEOTIDE SEQUENCE [LARGE SCALE GENOMIC DNA]</scope>
    <source>
        <strain evidence="11 12">ATCC 25775</strain>
    </source>
</reference>
<dbReference type="GO" id="GO:0005737">
    <property type="term" value="C:cytoplasm"/>
    <property type="evidence" value="ECO:0007669"/>
    <property type="project" value="UniProtKB-SubCell"/>
</dbReference>
<dbReference type="SUPFAM" id="SSF102114">
    <property type="entry name" value="Radical SAM enzymes"/>
    <property type="match status" value="1"/>
</dbReference>
<evidence type="ECO:0000259" key="10">
    <source>
        <dbReference type="PROSITE" id="PS51918"/>
    </source>
</evidence>
<dbReference type="PROSITE" id="PS51918">
    <property type="entry name" value="RADICAL_SAM"/>
    <property type="match status" value="1"/>
</dbReference>
<keyword evidence="9" id="KW-0963">Cytoplasm</keyword>
<dbReference type="SFLD" id="SFLDF00288">
    <property type="entry name" value="HemN-like__clustered_with_nucl"/>
    <property type="match status" value="1"/>
</dbReference>
<dbReference type="Gene3D" id="3.20.20.70">
    <property type="entry name" value="Aldolase class I"/>
    <property type="match status" value="1"/>
</dbReference>
<evidence type="ECO:0000256" key="6">
    <source>
        <dbReference type="ARBA" id="ARBA00023004"/>
    </source>
</evidence>
<dbReference type="SMART" id="SM00729">
    <property type="entry name" value="Elp3"/>
    <property type="match status" value="1"/>
</dbReference>
<feature type="domain" description="Radical SAM core" evidence="10">
    <location>
        <begin position="7"/>
        <end position="238"/>
    </location>
</feature>
<evidence type="ECO:0000313" key="11">
    <source>
        <dbReference type="EMBL" id="AKA70663.1"/>
    </source>
</evidence>
<comment type="similarity">
    <text evidence="1">Belongs to the anaerobic coproporphyrinogen-III oxidase family. HemW subfamily.</text>
</comment>
<protein>
    <recommendedName>
        <fullName evidence="2 9">Heme chaperone HemW</fullName>
    </recommendedName>
</protein>
<dbReference type="GO" id="GO:0006779">
    <property type="term" value="P:porphyrin-containing compound biosynthetic process"/>
    <property type="evidence" value="ECO:0007669"/>
    <property type="project" value="InterPro"/>
</dbReference>
<dbReference type="RefSeq" id="WP_029160778.1">
    <property type="nucleotide sequence ID" value="NZ_CP009933.1"/>
</dbReference>
<dbReference type="HOGENOM" id="CLU_027579_2_2_9"/>
<dbReference type="PANTHER" id="PTHR13932:SF5">
    <property type="entry name" value="RADICAL S-ADENOSYL METHIONINE DOMAIN-CONTAINING PROTEIN 1, MITOCHONDRIAL"/>
    <property type="match status" value="1"/>
</dbReference>
<keyword evidence="3 9" id="KW-0349">Heme</keyword>
<evidence type="ECO:0000256" key="4">
    <source>
        <dbReference type="ARBA" id="ARBA00022691"/>
    </source>
</evidence>
<evidence type="ECO:0000256" key="2">
    <source>
        <dbReference type="ARBA" id="ARBA00017228"/>
    </source>
</evidence>
<evidence type="ECO:0000313" key="12">
    <source>
        <dbReference type="Proteomes" id="UP000033115"/>
    </source>
</evidence>
<keyword evidence="5 9" id="KW-0479">Metal-binding</keyword>
<evidence type="ECO:0000256" key="8">
    <source>
        <dbReference type="ARBA" id="ARBA00023186"/>
    </source>
</evidence>
<organism evidence="11 12">
    <name type="scientific">Clostridium scatologenes</name>
    <dbReference type="NCBI Taxonomy" id="1548"/>
    <lineage>
        <taxon>Bacteria</taxon>
        <taxon>Bacillati</taxon>
        <taxon>Bacillota</taxon>
        <taxon>Clostridia</taxon>
        <taxon>Eubacteriales</taxon>
        <taxon>Clostridiaceae</taxon>
        <taxon>Clostridium</taxon>
    </lineage>
</organism>
<keyword evidence="8 9" id="KW-0143">Chaperone</keyword>
<dbReference type="SFLD" id="SFLDG01082">
    <property type="entry name" value="B12-binding_domain_containing"/>
    <property type="match status" value="1"/>
</dbReference>
<name>A0A0E3MAG0_CLOSL</name>
<evidence type="ECO:0000256" key="7">
    <source>
        <dbReference type="ARBA" id="ARBA00023014"/>
    </source>
</evidence>
<dbReference type="InterPro" id="IPR006638">
    <property type="entry name" value="Elp3/MiaA/NifB-like_rSAM"/>
</dbReference>
<evidence type="ECO:0000256" key="1">
    <source>
        <dbReference type="ARBA" id="ARBA00006100"/>
    </source>
</evidence>
<accession>A0A0E3MAG0</accession>
<keyword evidence="6 9" id="KW-0408">Iron</keyword>
<dbReference type="GO" id="GO:0051539">
    <property type="term" value="F:4 iron, 4 sulfur cluster binding"/>
    <property type="evidence" value="ECO:0007669"/>
    <property type="project" value="UniProtKB-UniRule"/>
</dbReference>
<evidence type="ECO:0000256" key="3">
    <source>
        <dbReference type="ARBA" id="ARBA00022617"/>
    </source>
</evidence>
<dbReference type="SFLD" id="SFLDG01065">
    <property type="entry name" value="anaerobic_coproporphyrinogen-I"/>
    <property type="match status" value="1"/>
</dbReference>
<comment type="function">
    <text evidence="9">Probably acts as a heme chaperone, transferring heme to an unknown acceptor. Binds one molecule of heme per monomer, possibly covalently. Binds 1 [4Fe-4S] cluster. The cluster is coordinated with 3 cysteines and an exchangeable S-adenosyl-L-methionine.</text>
</comment>
<dbReference type="PANTHER" id="PTHR13932">
    <property type="entry name" value="COPROPORPHYRINIGEN III OXIDASE"/>
    <property type="match status" value="1"/>
</dbReference>
<keyword evidence="7 9" id="KW-0411">Iron-sulfur</keyword>
<evidence type="ECO:0000256" key="5">
    <source>
        <dbReference type="ARBA" id="ARBA00022723"/>
    </source>
</evidence>
<dbReference type="EMBL" id="CP009933">
    <property type="protein sequence ID" value="AKA70663.1"/>
    <property type="molecule type" value="Genomic_DNA"/>
</dbReference>
<keyword evidence="12" id="KW-1185">Reference proteome</keyword>
<dbReference type="KEGG" id="csq:CSCA_3538"/>
<keyword evidence="9" id="KW-0004">4Fe-4S</keyword>
<dbReference type="SFLD" id="SFLDS00029">
    <property type="entry name" value="Radical_SAM"/>
    <property type="match status" value="1"/>
</dbReference>
<dbReference type="InterPro" id="IPR010723">
    <property type="entry name" value="HemN_C"/>
</dbReference>
<dbReference type="SFLD" id="SFLDF00562">
    <property type="entry name" value="HemN-like__clustered_with_heat"/>
    <property type="match status" value="1"/>
</dbReference>
<dbReference type="Proteomes" id="UP000033115">
    <property type="component" value="Chromosome"/>
</dbReference>
<proteinExistence type="inferred from homology"/>